<reference evidence="2 3" key="1">
    <citation type="submission" date="2017-08" db="EMBL/GenBank/DDBJ databases">
        <title>Infants hospitalized years apart are colonized by the same room-sourced microbial strains.</title>
        <authorList>
            <person name="Brooks B."/>
            <person name="Olm M.R."/>
            <person name="Firek B.A."/>
            <person name="Baker R."/>
            <person name="Thomas B.C."/>
            <person name="Morowitz M.J."/>
            <person name="Banfield J.F."/>
        </authorList>
    </citation>
    <scope>NUCLEOTIDE SEQUENCE [LARGE SCALE GENOMIC DNA]</scope>
    <source>
        <strain evidence="2">S2_003_000_R2_11</strain>
    </source>
</reference>
<evidence type="ECO:0000313" key="2">
    <source>
        <dbReference type="EMBL" id="PZR00584.1"/>
    </source>
</evidence>
<dbReference type="SMART" id="SM00880">
    <property type="entry name" value="CHAD"/>
    <property type="match status" value="1"/>
</dbReference>
<gene>
    <name evidence="2" type="ORF">DI533_08550</name>
</gene>
<comment type="caution">
    <text evidence="2">The sequence shown here is derived from an EMBL/GenBank/DDBJ whole genome shotgun (WGS) entry which is preliminary data.</text>
</comment>
<dbReference type="PROSITE" id="PS51708">
    <property type="entry name" value="CHAD"/>
    <property type="match status" value="1"/>
</dbReference>
<name>A0A2W5UB20_CERSP</name>
<dbReference type="InterPro" id="IPR038186">
    <property type="entry name" value="CHAD_dom_sf"/>
</dbReference>
<protein>
    <recommendedName>
        <fullName evidence="1">CHAD domain-containing protein</fullName>
    </recommendedName>
</protein>
<dbReference type="AlphaFoldDB" id="A0A2W5UB20"/>
<organism evidence="2 3">
    <name type="scientific">Cereibacter sphaeroides</name>
    <name type="common">Rhodobacter sphaeroides</name>
    <dbReference type="NCBI Taxonomy" id="1063"/>
    <lineage>
        <taxon>Bacteria</taxon>
        <taxon>Pseudomonadati</taxon>
        <taxon>Pseudomonadota</taxon>
        <taxon>Alphaproteobacteria</taxon>
        <taxon>Rhodobacterales</taxon>
        <taxon>Paracoccaceae</taxon>
        <taxon>Cereibacter</taxon>
    </lineage>
</organism>
<sequence length="290" mass="32445">MPFSFDTEDRSLEAALRRIAGHELDAAVAQIARPGPVPAAGIHDIRKRIKKLRGLLRLLRPGFAEYAVENAALRDAGQHLSGQRDAEVRLATFDRLFPEPTPALLPFRHHLSALRDEAHSTPGGTADATGILLDLRQRATAWTLKGKDRSILQKGLSETRRRAIATLEDAQEAPEIDPMHEWRKRAKDHWYQARLLTPIWPEVMAPIANAASDLTEDLGDHHDLGVLVEHGVTVAKQVLTAAALRQLTKATTAAQRKIEARAFPLGHRIFAGDPDQMARLWVEWWHHWRG</sequence>
<evidence type="ECO:0000259" key="1">
    <source>
        <dbReference type="PROSITE" id="PS51708"/>
    </source>
</evidence>
<proteinExistence type="predicted"/>
<accession>A0A2W5UB20</accession>
<feature type="domain" description="CHAD" evidence="1">
    <location>
        <begin position="9"/>
        <end position="268"/>
    </location>
</feature>
<dbReference type="InterPro" id="IPR007899">
    <property type="entry name" value="CHAD_dom"/>
</dbReference>
<dbReference type="PANTHER" id="PTHR39339">
    <property type="entry name" value="SLR1444 PROTEIN"/>
    <property type="match status" value="1"/>
</dbReference>
<dbReference type="Gene3D" id="1.40.20.10">
    <property type="entry name" value="CHAD domain"/>
    <property type="match status" value="1"/>
</dbReference>
<evidence type="ECO:0000313" key="3">
    <source>
        <dbReference type="Proteomes" id="UP000248975"/>
    </source>
</evidence>
<dbReference type="Proteomes" id="UP000248975">
    <property type="component" value="Unassembled WGS sequence"/>
</dbReference>
<dbReference type="Pfam" id="PF05235">
    <property type="entry name" value="CHAD"/>
    <property type="match status" value="1"/>
</dbReference>
<dbReference type="PANTHER" id="PTHR39339:SF1">
    <property type="entry name" value="CHAD DOMAIN-CONTAINING PROTEIN"/>
    <property type="match status" value="1"/>
</dbReference>
<dbReference type="EMBL" id="QFQS01000001">
    <property type="protein sequence ID" value="PZR00584.1"/>
    <property type="molecule type" value="Genomic_DNA"/>
</dbReference>